<gene>
    <name evidence="2" type="ORF">O3P16_09450</name>
</gene>
<keyword evidence="3" id="KW-1185">Reference proteome</keyword>
<dbReference type="Gene3D" id="3.40.50.360">
    <property type="match status" value="1"/>
</dbReference>
<dbReference type="PANTHER" id="PTHR30543">
    <property type="entry name" value="CHROMATE REDUCTASE"/>
    <property type="match status" value="1"/>
</dbReference>
<dbReference type="Proteomes" id="UP001210231">
    <property type="component" value="Unassembled WGS sequence"/>
</dbReference>
<proteinExistence type="predicted"/>
<dbReference type="InterPro" id="IPR029039">
    <property type="entry name" value="Flavoprotein-like_sf"/>
</dbReference>
<feature type="domain" description="NADPH-dependent FMN reductase-like" evidence="1">
    <location>
        <begin position="2"/>
        <end position="141"/>
    </location>
</feature>
<dbReference type="RefSeq" id="WP_407031356.1">
    <property type="nucleotide sequence ID" value="NZ_JAQGEF010000009.1"/>
</dbReference>
<dbReference type="InterPro" id="IPR050712">
    <property type="entry name" value="NAD(P)H-dep_reductase"/>
</dbReference>
<sequence>MILIIATTNRKQSKTYNLALYYQDLLVELGVESDILTLENLPVDFAFSALYENNGKNEAFNVLREKFEQASKYVYIIPEYNGSFPGVLKTFIDGLGWPSPLKNKKAALVGISDGSLGGAHALSHFTDILHYLHCNVLSLQVRIPYMKKNYIEHQIQDEFIDKLMHEQAEALIDF</sequence>
<evidence type="ECO:0000313" key="2">
    <source>
        <dbReference type="EMBL" id="MDA3615031.1"/>
    </source>
</evidence>
<name>A0ABT4UJP4_9BACT</name>
<dbReference type="InterPro" id="IPR005025">
    <property type="entry name" value="FMN_Rdtase-like_dom"/>
</dbReference>
<reference evidence="2 3" key="1">
    <citation type="submission" date="2022-12" db="EMBL/GenBank/DDBJ databases">
        <title>Chitinophagaceae gen. sp. nov., a new member of the family Chitinophagaceae, isolated from soil in a chemical factory.</title>
        <authorList>
            <person name="Ke Z."/>
        </authorList>
    </citation>
    <scope>NUCLEOTIDE SEQUENCE [LARGE SCALE GENOMIC DNA]</scope>
    <source>
        <strain evidence="2 3">LY-5</strain>
    </source>
</reference>
<evidence type="ECO:0000259" key="1">
    <source>
        <dbReference type="Pfam" id="PF03358"/>
    </source>
</evidence>
<dbReference type="EMBL" id="JAQGEF010000009">
    <property type="protein sequence ID" value="MDA3615031.1"/>
    <property type="molecule type" value="Genomic_DNA"/>
</dbReference>
<accession>A0ABT4UJP4</accession>
<dbReference type="PANTHER" id="PTHR30543:SF21">
    <property type="entry name" value="NAD(P)H-DEPENDENT FMN REDUCTASE LOT6"/>
    <property type="match status" value="1"/>
</dbReference>
<dbReference type="SUPFAM" id="SSF52218">
    <property type="entry name" value="Flavoproteins"/>
    <property type="match status" value="1"/>
</dbReference>
<comment type="caution">
    <text evidence="2">The sequence shown here is derived from an EMBL/GenBank/DDBJ whole genome shotgun (WGS) entry which is preliminary data.</text>
</comment>
<dbReference type="Pfam" id="PF03358">
    <property type="entry name" value="FMN_red"/>
    <property type="match status" value="1"/>
</dbReference>
<organism evidence="2 3">
    <name type="scientific">Polluticaenibacter yanchengensis</name>
    <dbReference type="NCBI Taxonomy" id="3014562"/>
    <lineage>
        <taxon>Bacteria</taxon>
        <taxon>Pseudomonadati</taxon>
        <taxon>Bacteroidota</taxon>
        <taxon>Chitinophagia</taxon>
        <taxon>Chitinophagales</taxon>
        <taxon>Chitinophagaceae</taxon>
        <taxon>Polluticaenibacter</taxon>
    </lineage>
</organism>
<protein>
    <submittedName>
        <fullName evidence="2">NAD(P)H-dependent oxidoreductase</fullName>
    </submittedName>
</protein>
<evidence type="ECO:0000313" key="3">
    <source>
        <dbReference type="Proteomes" id="UP001210231"/>
    </source>
</evidence>